<evidence type="ECO:0000313" key="6">
    <source>
        <dbReference type="Proteomes" id="UP001595712"/>
    </source>
</evidence>
<evidence type="ECO:0000313" key="5">
    <source>
        <dbReference type="EMBL" id="MFC3492580.1"/>
    </source>
</evidence>
<name>A0ABV7PVN6_9ACTN</name>
<feature type="domain" description="PcRGLX/YetA-like N-terminal RIFT barrel" evidence="2">
    <location>
        <begin position="6"/>
        <end position="85"/>
    </location>
</feature>
<accession>A0ABV7PVN6</accession>
<evidence type="ECO:0000259" key="4">
    <source>
        <dbReference type="Pfam" id="PF21346"/>
    </source>
</evidence>
<dbReference type="Pfam" id="PF19501">
    <property type="entry name" value="PcRGLX_1st"/>
    <property type="match status" value="1"/>
</dbReference>
<evidence type="ECO:0000259" key="2">
    <source>
        <dbReference type="Pfam" id="PF19501"/>
    </source>
</evidence>
<dbReference type="Proteomes" id="UP001595712">
    <property type="component" value="Unassembled WGS sequence"/>
</dbReference>
<dbReference type="RefSeq" id="WP_387973438.1">
    <property type="nucleotide sequence ID" value="NZ_JBHRWO010000008.1"/>
</dbReference>
<dbReference type="PANTHER" id="PTHR40081">
    <property type="entry name" value="CONCANAVALIN A-LIKE LECTIN/GLUCANASE"/>
    <property type="match status" value="1"/>
</dbReference>
<evidence type="ECO:0000259" key="3">
    <source>
        <dbReference type="Pfam" id="PF21345"/>
    </source>
</evidence>
<dbReference type="InterPro" id="IPR048330">
    <property type="entry name" value="PcRGLX/YetA_2nd"/>
</dbReference>
<keyword evidence="6" id="KW-1185">Reference proteome</keyword>
<dbReference type="EMBL" id="JBHRWO010000008">
    <property type="protein sequence ID" value="MFC3492580.1"/>
    <property type="molecule type" value="Genomic_DNA"/>
</dbReference>
<gene>
    <name evidence="5" type="ORF">ACFO8M_08790</name>
</gene>
<feature type="domain" description="PcRGLX/YetA-like central beta-sandwich" evidence="3">
    <location>
        <begin position="98"/>
        <end position="453"/>
    </location>
</feature>
<feature type="domain" description="PcRGLX/YetA-like C-terminal alpha/alpha toroid" evidence="4">
    <location>
        <begin position="460"/>
        <end position="872"/>
    </location>
</feature>
<evidence type="ECO:0000256" key="1">
    <source>
        <dbReference type="SAM" id="MobiDB-lite"/>
    </source>
</evidence>
<dbReference type="Pfam" id="PF21346">
    <property type="entry name" value="PcRGLX_3rd"/>
    <property type="match status" value="1"/>
</dbReference>
<sequence length="879" mass="96464">MTTVDIPLHWLDDAAPDLALCGATCGVPLAAGTVTDPGRLAVLDDSGNAVPAQTWPLATWPDGSVKWAGIALGADRDAAEGYRVVERATDPEPPAVRITVTRSEDGVTVDTGACRVLVPGTGPDLVRSIQIDGTEVATAGRLVSSRQDHPESDVRGRVHSVGHVADCTVEQDGPLRAVVRVTGVHRDDEGDRTWLPFTVRLVFAAGAATFRLVHSFVWDGDPDDDFLSSLGLRFTVPLRAEPHDRHVRLAGADGGFLREAVRGLTGLRRDPGPEVRTAQLDGRPTPPTAEWERDVEDLSRWIPVWPDYSLRQLNANGYTIHKRTASGMPWIDVAQGTRADGLAYVGDISGGLAVGLNGFWQSHPTGLDVRAADTDAATLTTWLWSPDAAPMDLRFYHDGLGQETYADQLEALEITYEDYEPGFGTAHGIGRTHELTVTAFAATPPVTQLARIARGTVALPQLVPTPQALHSAGVLGDWDLPDRTDPQRATLEDRLDFLLDYYVGQVDQRSWYGFWNFGDVMHAYDTDRHIWRYDIGGYAWDNSELSPDLWLWISFLRTGRADVFRLAERMTRHTGDVDVYHAGPWQGLGTRHNVLHWGCSAKQLRISTPAYRRIHYFLTGDEHTRDLMLELRDSDTTFLAVDPTRKVRSDAATYRPERRALAVGLGTDWSALAATWLADWEITGNARSRDRLLGTMRDIGALPQGFFTGEALYDLDTGRFDTSRDRVNVSHLSAVFGLVEVCSELVALIDAGQLDAPGFREAWLQYCRLYLAPPAEQRAELGVAPSGIHLEQAHSRLAAYAANRLGDNALADRAWRAYFAGGEFMGEEAFQAVRILPPYVLAPVDEARTLSTNDAAQCGLATIQNLALIGRRLGLVNVS</sequence>
<organism evidence="5 6">
    <name type="scientific">Glycomyces rhizosphaerae</name>
    <dbReference type="NCBI Taxonomy" id="2054422"/>
    <lineage>
        <taxon>Bacteria</taxon>
        <taxon>Bacillati</taxon>
        <taxon>Actinomycetota</taxon>
        <taxon>Actinomycetes</taxon>
        <taxon>Glycomycetales</taxon>
        <taxon>Glycomycetaceae</taxon>
        <taxon>Glycomyces</taxon>
    </lineage>
</organism>
<reference evidence="6" key="1">
    <citation type="journal article" date="2019" name="Int. J. Syst. Evol. Microbiol.">
        <title>The Global Catalogue of Microorganisms (GCM) 10K type strain sequencing project: providing services to taxonomists for standard genome sequencing and annotation.</title>
        <authorList>
            <consortium name="The Broad Institute Genomics Platform"/>
            <consortium name="The Broad Institute Genome Sequencing Center for Infectious Disease"/>
            <person name="Wu L."/>
            <person name="Ma J."/>
        </authorList>
    </citation>
    <scope>NUCLEOTIDE SEQUENCE [LARGE SCALE GENOMIC DNA]</scope>
    <source>
        <strain evidence="6">CGMCC 4.7396</strain>
    </source>
</reference>
<dbReference type="PANTHER" id="PTHR40081:SF1">
    <property type="entry name" value="TAT PATHWAY SIGNAL SEQUENCE DOMAIN PROTEIN"/>
    <property type="match status" value="1"/>
</dbReference>
<dbReference type="Pfam" id="PF21345">
    <property type="entry name" value="PcRGLX_2nd"/>
    <property type="match status" value="1"/>
</dbReference>
<dbReference type="InterPro" id="IPR045793">
    <property type="entry name" value="PcRGLX/YetA-like"/>
</dbReference>
<dbReference type="InterPro" id="IPR048331">
    <property type="entry name" value="PcRGLX/YetA_3rd"/>
</dbReference>
<comment type="caution">
    <text evidence="5">The sequence shown here is derived from an EMBL/GenBank/DDBJ whole genome shotgun (WGS) entry which is preliminary data.</text>
</comment>
<protein>
    <submittedName>
        <fullName evidence="5">Tat pathway signal sequence domain protein</fullName>
    </submittedName>
</protein>
<proteinExistence type="predicted"/>
<dbReference type="InterPro" id="IPR048329">
    <property type="entry name" value="PcRGLX_1st"/>
</dbReference>
<feature type="region of interest" description="Disordered" evidence="1">
    <location>
        <begin position="268"/>
        <end position="290"/>
    </location>
</feature>